<evidence type="ECO:0000259" key="2">
    <source>
        <dbReference type="Pfam" id="PF12274"/>
    </source>
</evidence>
<feature type="domain" description="DUF3615" evidence="2">
    <location>
        <begin position="3"/>
        <end position="116"/>
    </location>
</feature>
<dbReference type="Proteomes" id="UP000886885">
    <property type="component" value="Chromosome 1D"/>
</dbReference>
<reference evidence="3" key="1">
    <citation type="journal article" date="2020" name="bioRxiv">
        <title>Hybrid origin of Populus tomentosa Carr. identified through genome sequencing and phylogenomic analysis.</title>
        <authorList>
            <person name="An X."/>
            <person name="Gao K."/>
            <person name="Chen Z."/>
            <person name="Li J."/>
            <person name="Yang X."/>
            <person name="Yang X."/>
            <person name="Zhou J."/>
            <person name="Guo T."/>
            <person name="Zhao T."/>
            <person name="Huang S."/>
            <person name="Miao D."/>
            <person name="Khan W.U."/>
            <person name="Rao P."/>
            <person name="Ye M."/>
            <person name="Lei B."/>
            <person name="Liao W."/>
            <person name="Wang J."/>
            <person name="Ji L."/>
            <person name="Li Y."/>
            <person name="Guo B."/>
            <person name="Mustafa N.S."/>
            <person name="Li S."/>
            <person name="Yun Q."/>
            <person name="Keller S.R."/>
            <person name="Mao J."/>
            <person name="Zhang R."/>
            <person name="Strauss S.H."/>
        </authorList>
    </citation>
    <scope>NUCLEOTIDE SEQUENCE</scope>
    <source>
        <strain evidence="3">GM15</strain>
        <tissue evidence="3">Leaf</tissue>
    </source>
</reference>
<keyword evidence="1" id="KW-0812">Transmembrane</keyword>
<dbReference type="AlphaFoldDB" id="A0A8X8DF93"/>
<keyword evidence="1" id="KW-0472">Membrane</keyword>
<dbReference type="InterPro" id="IPR022059">
    <property type="entry name" value="DUF3615"/>
</dbReference>
<keyword evidence="1" id="KW-1133">Transmembrane helix</keyword>
<comment type="caution">
    <text evidence="3">The sequence shown here is derived from an EMBL/GenBank/DDBJ whole genome shotgun (WGS) entry which is preliminary data.</text>
</comment>
<gene>
    <name evidence="3" type="ORF">POTOM_007019</name>
</gene>
<protein>
    <recommendedName>
        <fullName evidence="2">DUF3615 domain-containing protein</fullName>
    </recommendedName>
</protein>
<evidence type="ECO:0000313" key="4">
    <source>
        <dbReference type="Proteomes" id="UP000886885"/>
    </source>
</evidence>
<organism evidence="3 4">
    <name type="scientific">Populus tomentosa</name>
    <name type="common">Chinese white poplar</name>
    <dbReference type="NCBI Taxonomy" id="118781"/>
    <lineage>
        <taxon>Eukaryota</taxon>
        <taxon>Viridiplantae</taxon>
        <taxon>Streptophyta</taxon>
        <taxon>Embryophyta</taxon>
        <taxon>Tracheophyta</taxon>
        <taxon>Spermatophyta</taxon>
        <taxon>Magnoliopsida</taxon>
        <taxon>eudicotyledons</taxon>
        <taxon>Gunneridae</taxon>
        <taxon>Pentapetalae</taxon>
        <taxon>rosids</taxon>
        <taxon>fabids</taxon>
        <taxon>Malpighiales</taxon>
        <taxon>Salicaceae</taxon>
        <taxon>Saliceae</taxon>
        <taxon>Populus</taxon>
    </lineage>
</organism>
<proteinExistence type="predicted"/>
<dbReference type="Pfam" id="PF12274">
    <property type="entry name" value="DUF3615"/>
    <property type="match status" value="1"/>
</dbReference>
<dbReference type="EMBL" id="JAAWWB010000002">
    <property type="protein sequence ID" value="KAG6790850.1"/>
    <property type="molecule type" value="Genomic_DNA"/>
</dbReference>
<evidence type="ECO:0000313" key="3">
    <source>
        <dbReference type="EMBL" id="KAG6790850.1"/>
    </source>
</evidence>
<keyword evidence="4" id="KW-1185">Reference proteome</keyword>
<feature type="transmembrane region" description="Helical" evidence="1">
    <location>
        <begin position="77"/>
        <end position="96"/>
    </location>
</feature>
<sequence length="126" mass="14460">MGVWEHINFTASEDDKSLKFFFAELSHEEAHWGRNHNTEAKKITACCLLEEGELCISFVPSYALSGVFVNFYARIVFYHYMHSIYTIVSGLFIIIITGSTKDNCGFCPHENKIYHPLQGFTAGIRW</sequence>
<evidence type="ECO:0000256" key="1">
    <source>
        <dbReference type="SAM" id="Phobius"/>
    </source>
</evidence>
<accession>A0A8X8DF93</accession>
<name>A0A8X8DF93_POPTO</name>